<proteinExistence type="inferred from homology"/>
<name>A0A6M8B7C7_9CYAN</name>
<comment type="subcellular location">
    <subcellularLocation>
        <location evidence="2">Cell membrane</location>
        <topology evidence="2">Single-pass type II membrane protein</topology>
    </subcellularLocation>
    <subcellularLocation>
        <location evidence="9">Membrane</location>
        <topology evidence="9">Single-pass type II membrane protein</topology>
    </subcellularLocation>
</comment>
<dbReference type="EMBL" id="CP053661">
    <property type="protein sequence ID" value="QKD82052.1"/>
    <property type="molecule type" value="Genomic_DNA"/>
</dbReference>
<keyword evidence="5 8" id="KW-0645">Protease</keyword>
<organism evidence="12 13">
    <name type="scientific">Thermoleptolyngbya sichuanensis A183</name>
    <dbReference type="NCBI Taxonomy" id="2737172"/>
    <lineage>
        <taxon>Bacteria</taxon>
        <taxon>Bacillati</taxon>
        <taxon>Cyanobacteriota</taxon>
        <taxon>Cyanophyceae</taxon>
        <taxon>Oculatellales</taxon>
        <taxon>Oculatellaceae</taxon>
        <taxon>Thermoleptolyngbya</taxon>
        <taxon>Thermoleptolyngbya sichuanensis</taxon>
    </lineage>
</organism>
<dbReference type="InterPro" id="IPR019756">
    <property type="entry name" value="Pept_S26A_signal_pept_1_Ser-AS"/>
</dbReference>
<evidence type="ECO:0000256" key="5">
    <source>
        <dbReference type="ARBA" id="ARBA00022670"/>
    </source>
</evidence>
<feature type="region of interest" description="Disordered" evidence="10">
    <location>
        <begin position="1"/>
        <end position="46"/>
    </location>
</feature>
<dbReference type="InterPro" id="IPR000223">
    <property type="entry name" value="Pept_S26A_signal_pept_1"/>
</dbReference>
<evidence type="ECO:0000256" key="2">
    <source>
        <dbReference type="ARBA" id="ARBA00004401"/>
    </source>
</evidence>
<dbReference type="CDD" id="cd06530">
    <property type="entry name" value="S26_SPase_I"/>
    <property type="match status" value="1"/>
</dbReference>
<feature type="domain" description="Peptidase S26" evidence="11">
    <location>
        <begin position="56"/>
        <end position="214"/>
    </location>
</feature>
<evidence type="ECO:0000256" key="4">
    <source>
        <dbReference type="ARBA" id="ARBA00013208"/>
    </source>
</evidence>
<dbReference type="InterPro" id="IPR019758">
    <property type="entry name" value="Pept_S26A_signal_pept_1_CS"/>
</dbReference>
<dbReference type="PROSITE" id="PS00501">
    <property type="entry name" value="SPASE_I_1"/>
    <property type="match status" value="1"/>
</dbReference>
<dbReference type="PRINTS" id="PR00727">
    <property type="entry name" value="LEADERPTASE"/>
</dbReference>
<gene>
    <name evidence="12" type="primary">lepB</name>
    <name evidence="12" type="ORF">HPC62_07430</name>
</gene>
<evidence type="ECO:0000256" key="3">
    <source>
        <dbReference type="ARBA" id="ARBA00009370"/>
    </source>
</evidence>
<evidence type="ECO:0000313" key="12">
    <source>
        <dbReference type="EMBL" id="QKD82052.1"/>
    </source>
</evidence>
<feature type="active site" evidence="7">
    <location>
        <position position="84"/>
    </location>
</feature>
<dbReference type="NCBIfam" id="TIGR02227">
    <property type="entry name" value="sigpep_I_bact"/>
    <property type="match status" value="1"/>
</dbReference>
<dbReference type="GO" id="GO:0005886">
    <property type="term" value="C:plasma membrane"/>
    <property type="evidence" value="ECO:0007669"/>
    <property type="project" value="UniProtKB-SubCell"/>
</dbReference>
<keyword evidence="8" id="KW-0812">Transmembrane</keyword>
<comment type="catalytic activity">
    <reaction evidence="1 8">
        <text>Cleavage of hydrophobic, N-terminal signal or leader sequences from secreted and periplasmic proteins.</text>
        <dbReference type="EC" id="3.4.21.89"/>
    </reaction>
</comment>
<keyword evidence="13" id="KW-1185">Reference proteome</keyword>
<dbReference type="Pfam" id="PF10502">
    <property type="entry name" value="Peptidase_S26"/>
    <property type="match status" value="1"/>
</dbReference>
<dbReference type="InterPro" id="IPR019757">
    <property type="entry name" value="Pept_S26A_signal_pept_1_Lys-AS"/>
</dbReference>
<dbReference type="GO" id="GO:0006465">
    <property type="term" value="P:signal peptide processing"/>
    <property type="evidence" value="ECO:0007669"/>
    <property type="project" value="InterPro"/>
</dbReference>
<comment type="similarity">
    <text evidence="3 9">Belongs to the peptidase S26 family.</text>
</comment>
<dbReference type="PANTHER" id="PTHR43390">
    <property type="entry name" value="SIGNAL PEPTIDASE I"/>
    <property type="match status" value="1"/>
</dbReference>
<dbReference type="GO" id="GO:0004252">
    <property type="term" value="F:serine-type endopeptidase activity"/>
    <property type="evidence" value="ECO:0007669"/>
    <property type="project" value="InterPro"/>
</dbReference>
<reference evidence="12 13" key="1">
    <citation type="submission" date="2020-05" db="EMBL/GenBank/DDBJ databases">
        <title>Complete genome sequence of of a novel Thermoleptolyngbya strain isolated from hot springs of Ganzi, Sichuan China.</title>
        <authorList>
            <person name="Tang J."/>
            <person name="Daroch M."/>
            <person name="Li L."/>
            <person name="Waleron K."/>
            <person name="Waleron M."/>
            <person name="Waleron M."/>
        </authorList>
    </citation>
    <scope>NUCLEOTIDE SEQUENCE [LARGE SCALE GENOMIC DNA]</scope>
    <source>
        <strain evidence="12 13">PKUAC-SCTA183</strain>
    </source>
</reference>
<evidence type="ECO:0000256" key="9">
    <source>
        <dbReference type="RuleBase" id="RU362042"/>
    </source>
</evidence>
<dbReference type="Proteomes" id="UP000505210">
    <property type="component" value="Chromosome"/>
</dbReference>
<dbReference type="RefSeq" id="WP_172354470.1">
    <property type="nucleotide sequence ID" value="NZ_CP053661.1"/>
</dbReference>
<evidence type="ECO:0000313" key="13">
    <source>
        <dbReference type="Proteomes" id="UP000505210"/>
    </source>
</evidence>
<evidence type="ECO:0000256" key="1">
    <source>
        <dbReference type="ARBA" id="ARBA00000677"/>
    </source>
</evidence>
<keyword evidence="8" id="KW-0472">Membrane</keyword>
<evidence type="ECO:0000256" key="8">
    <source>
        <dbReference type="RuleBase" id="RU003993"/>
    </source>
</evidence>
<evidence type="ECO:0000259" key="11">
    <source>
        <dbReference type="Pfam" id="PF10502"/>
    </source>
</evidence>
<protein>
    <recommendedName>
        <fullName evidence="4 8">Signal peptidase I</fullName>
        <ecNumber evidence="4 8">3.4.21.89</ecNumber>
    </recommendedName>
</protein>
<dbReference type="GO" id="GO:0009003">
    <property type="term" value="F:signal peptidase activity"/>
    <property type="evidence" value="ECO:0007669"/>
    <property type="project" value="UniProtKB-EC"/>
</dbReference>
<feature type="transmembrane region" description="Helical" evidence="8">
    <location>
        <begin position="57"/>
        <end position="74"/>
    </location>
</feature>
<dbReference type="PROSITE" id="PS00761">
    <property type="entry name" value="SPASE_I_3"/>
    <property type="match status" value="1"/>
</dbReference>
<evidence type="ECO:0000256" key="10">
    <source>
        <dbReference type="SAM" id="MobiDB-lite"/>
    </source>
</evidence>
<dbReference type="InterPro" id="IPR036286">
    <property type="entry name" value="LexA/Signal_pep-like_sf"/>
</dbReference>
<accession>A0A6M8B7C7</accession>
<dbReference type="Gene3D" id="2.10.109.10">
    <property type="entry name" value="Umud Fragment, subunit A"/>
    <property type="match status" value="1"/>
</dbReference>
<sequence>MTTPPGDPPASNASLPNAIEPSPTVASPKPSEAPAGDRSDLETQRSASFWKTQRENGLVLAIALALALVIRLFVAEPRYIPSDSMVPTLQVGDRLVVEKVSYRLHPPAQGDIVVFDPPTQLQQLGYTTDQAFIKRVIGQPGQTVQVHLGKVWIDGKPLTEPYIAEPPGYEMRAVTVPPGHVFVMGDNRNNSNDSHVWGFLPVENIIGRAIFRFYPIARFGRIEAPDPSVSVLHPAALSK</sequence>
<dbReference type="InterPro" id="IPR019533">
    <property type="entry name" value="Peptidase_S26"/>
</dbReference>
<evidence type="ECO:0000256" key="7">
    <source>
        <dbReference type="PIRSR" id="PIRSR600223-1"/>
    </source>
</evidence>
<dbReference type="KEGG" id="theu:HPC62_07430"/>
<dbReference type="PROSITE" id="PS00760">
    <property type="entry name" value="SPASE_I_2"/>
    <property type="match status" value="1"/>
</dbReference>
<dbReference type="EC" id="3.4.21.89" evidence="4 8"/>
<evidence type="ECO:0000256" key="6">
    <source>
        <dbReference type="ARBA" id="ARBA00022801"/>
    </source>
</evidence>
<keyword evidence="6 8" id="KW-0378">Hydrolase</keyword>
<feature type="active site" evidence="7">
    <location>
        <position position="134"/>
    </location>
</feature>
<dbReference type="SUPFAM" id="SSF51306">
    <property type="entry name" value="LexA/Signal peptidase"/>
    <property type="match status" value="1"/>
</dbReference>
<dbReference type="PANTHER" id="PTHR43390:SF1">
    <property type="entry name" value="CHLOROPLAST PROCESSING PEPTIDASE"/>
    <property type="match status" value="1"/>
</dbReference>
<keyword evidence="8" id="KW-1133">Transmembrane helix</keyword>
<dbReference type="AlphaFoldDB" id="A0A6M8B7C7"/>